<evidence type="ECO:0000313" key="2">
    <source>
        <dbReference type="EMBL" id="QXT38723.1"/>
    </source>
</evidence>
<dbReference type="AlphaFoldDB" id="A0A8F6Y9N0"/>
<dbReference type="Pfam" id="PF13673">
    <property type="entry name" value="Acetyltransf_10"/>
    <property type="match status" value="1"/>
</dbReference>
<dbReference type="PANTHER" id="PTHR43451">
    <property type="entry name" value="ACETYLTRANSFERASE (GNAT) FAMILY PROTEIN"/>
    <property type="match status" value="1"/>
</dbReference>
<organism evidence="2 3">
    <name type="scientific">Gymnodinialimonas ceratoperidinii</name>
    <dbReference type="NCBI Taxonomy" id="2856823"/>
    <lineage>
        <taxon>Bacteria</taxon>
        <taxon>Pseudomonadati</taxon>
        <taxon>Pseudomonadota</taxon>
        <taxon>Alphaproteobacteria</taxon>
        <taxon>Rhodobacterales</taxon>
        <taxon>Paracoccaceae</taxon>
        <taxon>Gymnodinialimonas</taxon>
    </lineage>
</organism>
<feature type="domain" description="N-acetyltransferase" evidence="1">
    <location>
        <begin position="4"/>
        <end position="158"/>
    </location>
</feature>
<dbReference type="InterPro" id="IPR052564">
    <property type="entry name" value="N-acetyltrans/Recomb-assoc"/>
</dbReference>
<dbReference type="InterPro" id="IPR000182">
    <property type="entry name" value="GNAT_dom"/>
</dbReference>
<proteinExistence type="predicted"/>
<evidence type="ECO:0000313" key="3">
    <source>
        <dbReference type="Proteomes" id="UP000825009"/>
    </source>
</evidence>
<dbReference type="CDD" id="cd04301">
    <property type="entry name" value="NAT_SF"/>
    <property type="match status" value="1"/>
</dbReference>
<reference evidence="2 3" key="1">
    <citation type="submission" date="2021-07" db="EMBL/GenBank/DDBJ databases">
        <title>A novel Jannaschia species isolated from marine dinoflagellate Ceratoperidinium margalefii.</title>
        <authorList>
            <person name="Jiang Y."/>
            <person name="Li Z."/>
        </authorList>
    </citation>
    <scope>NUCLEOTIDE SEQUENCE [LARGE SCALE GENOMIC DNA]</scope>
    <source>
        <strain evidence="2 3">J12C1-MA-4</strain>
    </source>
</reference>
<dbReference type="Proteomes" id="UP000825009">
    <property type="component" value="Chromosome"/>
</dbReference>
<dbReference type="RefSeq" id="WP_219000919.1">
    <property type="nucleotide sequence ID" value="NZ_CP079194.1"/>
</dbReference>
<dbReference type="PANTHER" id="PTHR43451:SF1">
    <property type="entry name" value="ACETYLTRANSFERASE"/>
    <property type="match status" value="1"/>
</dbReference>
<dbReference type="EC" id="2.3.1.-" evidence="2"/>
<gene>
    <name evidence="2" type="ORF">KYE46_12350</name>
</gene>
<name>A0A8F6Y9N0_9RHOB</name>
<evidence type="ECO:0000259" key="1">
    <source>
        <dbReference type="PROSITE" id="PS51186"/>
    </source>
</evidence>
<dbReference type="EMBL" id="CP079194">
    <property type="protein sequence ID" value="QXT38723.1"/>
    <property type="molecule type" value="Genomic_DNA"/>
</dbReference>
<keyword evidence="2" id="KW-0808">Transferase</keyword>
<protein>
    <submittedName>
        <fullName evidence="2">GNAT family N-acetyltransferase</fullName>
        <ecNumber evidence="2">2.3.1.-</ecNumber>
    </submittedName>
</protein>
<accession>A0A8F6Y9N0</accession>
<keyword evidence="3" id="KW-1185">Reference proteome</keyword>
<dbReference type="KEGG" id="gce:KYE46_12350"/>
<sequence length="164" mass="18354">MNGLIIRPYRPADAIPLATLFHRAVREGAACAYDAEQREAWSPAPPTGEGWRARVEEAETIVAERDGALLGFMTLDIDSAYLDFAYVAPQFMGHGVASALYAVIEGRARVKGHRVMETEASLLAEPFFRRQGWRVIKRQEIERGGVKIPNARMEKRLIRRFAAA</sequence>
<dbReference type="PROSITE" id="PS51186">
    <property type="entry name" value="GNAT"/>
    <property type="match status" value="1"/>
</dbReference>
<keyword evidence="2" id="KW-0012">Acyltransferase</keyword>
<dbReference type="GO" id="GO:0016747">
    <property type="term" value="F:acyltransferase activity, transferring groups other than amino-acyl groups"/>
    <property type="evidence" value="ECO:0007669"/>
    <property type="project" value="InterPro"/>
</dbReference>